<proteinExistence type="predicted"/>
<sequence>MSNASCCSHLPLNDLSFRISVFQQIPGTLLVRGYLQHKESPAADLILLFKLLLQSLHESNREDDGKDSSEESMNDEEEDDDYDGFLMRPKTMLRIDGNSRETATAMLAYFGPGGENPELYFSAVSSSLLKVALNTKRDKIQRLFGQSEGIIIKASEEQIKATTHREEGGGIWPFGGESKHTFNLFSKHPSQSNQYGQFSLIYIYPFL</sequence>
<gene>
    <name evidence="1" type="ORF">LOK49_LG02G00013</name>
</gene>
<name>A0ACC0IKH9_9ERIC</name>
<reference evidence="1 2" key="1">
    <citation type="journal article" date="2022" name="Plant J.">
        <title>Chromosome-level genome of Camellia lanceoleosa provides a valuable resource for understanding genome evolution and self-incompatibility.</title>
        <authorList>
            <person name="Gong W."/>
            <person name="Xiao S."/>
            <person name="Wang L."/>
            <person name="Liao Z."/>
            <person name="Chang Y."/>
            <person name="Mo W."/>
            <person name="Hu G."/>
            <person name="Li W."/>
            <person name="Zhao G."/>
            <person name="Zhu H."/>
            <person name="Hu X."/>
            <person name="Ji K."/>
            <person name="Xiang X."/>
            <person name="Song Q."/>
            <person name="Yuan D."/>
            <person name="Jin S."/>
            <person name="Zhang L."/>
        </authorList>
    </citation>
    <scope>NUCLEOTIDE SEQUENCE [LARGE SCALE GENOMIC DNA]</scope>
    <source>
        <strain evidence="1">SQ_2022a</strain>
    </source>
</reference>
<dbReference type="Proteomes" id="UP001060215">
    <property type="component" value="Chromosome 3"/>
</dbReference>
<comment type="caution">
    <text evidence="1">The sequence shown here is derived from an EMBL/GenBank/DDBJ whole genome shotgun (WGS) entry which is preliminary data.</text>
</comment>
<evidence type="ECO:0000313" key="1">
    <source>
        <dbReference type="EMBL" id="KAI8025014.1"/>
    </source>
</evidence>
<organism evidence="1 2">
    <name type="scientific">Camellia lanceoleosa</name>
    <dbReference type="NCBI Taxonomy" id="1840588"/>
    <lineage>
        <taxon>Eukaryota</taxon>
        <taxon>Viridiplantae</taxon>
        <taxon>Streptophyta</taxon>
        <taxon>Embryophyta</taxon>
        <taxon>Tracheophyta</taxon>
        <taxon>Spermatophyta</taxon>
        <taxon>Magnoliopsida</taxon>
        <taxon>eudicotyledons</taxon>
        <taxon>Gunneridae</taxon>
        <taxon>Pentapetalae</taxon>
        <taxon>asterids</taxon>
        <taxon>Ericales</taxon>
        <taxon>Theaceae</taxon>
        <taxon>Camellia</taxon>
    </lineage>
</organism>
<protein>
    <submittedName>
        <fullName evidence="1">Sucrose-binding protein</fullName>
    </submittedName>
</protein>
<accession>A0ACC0IKH9</accession>
<dbReference type="EMBL" id="CM045760">
    <property type="protein sequence ID" value="KAI8025014.1"/>
    <property type="molecule type" value="Genomic_DNA"/>
</dbReference>
<keyword evidence="2" id="KW-1185">Reference proteome</keyword>
<evidence type="ECO:0000313" key="2">
    <source>
        <dbReference type="Proteomes" id="UP001060215"/>
    </source>
</evidence>